<sequence>MTSSAAGLPTGTRGRVLALGITVLLLAAVWLGAVAPLLDWHAARSERLAQRTALAARMAAVAETLPRLRQEAVAVGGAPPALLEGTSDSLAGAALQSQVQEMASRAGITLGSAELLPAEAAGRYRRLSLRLSVNGSWPALIALLQALEEGTPRMLVDELQVRDAPSIAPGAGRPVAASLTVIAFRAGGEAPAR</sequence>
<dbReference type="AlphaFoldDB" id="A0A940S974"/>
<evidence type="ECO:0000313" key="3">
    <source>
        <dbReference type="Proteomes" id="UP000677537"/>
    </source>
</evidence>
<evidence type="ECO:0000313" key="2">
    <source>
        <dbReference type="EMBL" id="MBP0494953.1"/>
    </source>
</evidence>
<keyword evidence="3" id="KW-1185">Reference proteome</keyword>
<evidence type="ECO:0000256" key="1">
    <source>
        <dbReference type="SAM" id="Phobius"/>
    </source>
</evidence>
<dbReference type="Pfam" id="PF10741">
    <property type="entry name" value="T2SSM_b"/>
    <property type="match status" value="1"/>
</dbReference>
<dbReference type="Proteomes" id="UP000677537">
    <property type="component" value="Unassembled WGS sequence"/>
</dbReference>
<proteinExistence type="predicted"/>
<keyword evidence="1" id="KW-0472">Membrane</keyword>
<keyword evidence="1" id="KW-0812">Transmembrane</keyword>
<dbReference type="RefSeq" id="WP_209375751.1">
    <property type="nucleotide sequence ID" value="NZ_JAGIZA010000013.1"/>
</dbReference>
<comment type="caution">
    <text evidence="2">The sequence shown here is derived from an EMBL/GenBank/DDBJ whole genome shotgun (WGS) entry which is preliminary data.</text>
</comment>
<organism evidence="2 3">
    <name type="scientific">Roseomonas indoligenes</name>
    <dbReference type="NCBI Taxonomy" id="2820811"/>
    <lineage>
        <taxon>Bacteria</taxon>
        <taxon>Pseudomonadati</taxon>
        <taxon>Pseudomonadota</taxon>
        <taxon>Alphaproteobacteria</taxon>
        <taxon>Acetobacterales</taxon>
        <taxon>Roseomonadaceae</taxon>
        <taxon>Roseomonas</taxon>
    </lineage>
</organism>
<dbReference type="InterPro" id="IPR034756">
    <property type="entry name" value="T2SSM_b"/>
</dbReference>
<accession>A0A940S974</accession>
<name>A0A940S974_9PROT</name>
<gene>
    <name evidence="2" type="ORF">J5Y10_19380</name>
</gene>
<dbReference type="EMBL" id="JAGIZA010000013">
    <property type="protein sequence ID" value="MBP0494953.1"/>
    <property type="molecule type" value="Genomic_DNA"/>
</dbReference>
<dbReference type="Gene3D" id="3.30.70.60">
    <property type="match status" value="1"/>
</dbReference>
<protein>
    <submittedName>
        <fullName evidence="2">Type II secretion system protein M</fullName>
    </submittedName>
</protein>
<dbReference type="InterPro" id="IPR014717">
    <property type="entry name" value="Transl_elong_EF1B/ribsomal_bS6"/>
</dbReference>
<reference evidence="2" key="1">
    <citation type="submission" date="2021-03" db="EMBL/GenBank/DDBJ databases">
        <authorList>
            <person name="So Y."/>
        </authorList>
    </citation>
    <scope>NUCLEOTIDE SEQUENCE</scope>
    <source>
        <strain evidence="2">SG15</strain>
    </source>
</reference>
<feature type="transmembrane region" description="Helical" evidence="1">
    <location>
        <begin position="16"/>
        <end position="38"/>
    </location>
</feature>
<keyword evidence="1" id="KW-1133">Transmembrane helix</keyword>
<dbReference type="NCBIfam" id="NF040576">
    <property type="entry name" value="T2SS_GspM_XpsM"/>
    <property type="match status" value="1"/>
</dbReference>